<sequence>MIVTCHLAFYSLKCAYGYLSSRFMAGAEQSNVPPSQPPPPPPPAPLIINPRNPGSSVDPPPPGAPRRRRLRIRFEEIHFFCGVDPNIRSETENKGLQ</sequence>
<evidence type="ECO:0000313" key="2">
    <source>
        <dbReference type="EnsemblMetazoa" id="G29485.1:cds"/>
    </source>
</evidence>
<feature type="region of interest" description="Disordered" evidence="1">
    <location>
        <begin position="27"/>
        <end position="67"/>
    </location>
</feature>
<evidence type="ECO:0000256" key="1">
    <source>
        <dbReference type="SAM" id="MobiDB-lite"/>
    </source>
</evidence>
<dbReference type="Proteomes" id="UP000005408">
    <property type="component" value="Unassembled WGS sequence"/>
</dbReference>
<reference evidence="2" key="1">
    <citation type="submission" date="2022-08" db="UniProtKB">
        <authorList>
            <consortium name="EnsemblMetazoa"/>
        </authorList>
    </citation>
    <scope>IDENTIFICATION</scope>
    <source>
        <strain evidence="2">05x7-T-G4-1.051#20</strain>
    </source>
</reference>
<feature type="compositionally biased region" description="Pro residues" evidence="1">
    <location>
        <begin position="34"/>
        <end position="45"/>
    </location>
</feature>
<name>A0A8W8LSH3_MAGGI</name>
<dbReference type="AlphaFoldDB" id="A0A8W8LSH3"/>
<feature type="compositionally biased region" description="Low complexity" evidence="1">
    <location>
        <begin position="46"/>
        <end position="57"/>
    </location>
</feature>
<organism evidence="2 3">
    <name type="scientific">Magallana gigas</name>
    <name type="common">Pacific oyster</name>
    <name type="synonym">Crassostrea gigas</name>
    <dbReference type="NCBI Taxonomy" id="29159"/>
    <lineage>
        <taxon>Eukaryota</taxon>
        <taxon>Metazoa</taxon>
        <taxon>Spiralia</taxon>
        <taxon>Lophotrochozoa</taxon>
        <taxon>Mollusca</taxon>
        <taxon>Bivalvia</taxon>
        <taxon>Autobranchia</taxon>
        <taxon>Pteriomorphia</taxon>
        <taxon>Ostreida</taxon>
        <taxon>Ostreoidea</taxon>
        <taxon>Ostreidae</taxon>
        <taxon>Magallana</taxon>
    </lineage>
</organism>
<keyword evidence="3" id="KW-1185">Reference proteome</keyword>
<accession>A0A8W8LSH3</accession>
<proteinExistence type="predicted"/>
<evidence type="ECO:0000313" key="3">
    <source>
        <dbReference type="Proteomes" id="UP000005408"/>
    </source>
</evidence>
<protein>
    <submittedName>
        <fullName evidence="2">Uncharacterized protein</fullName>
    </submittedName>
</protein>
<dbReference type="EnsemblMetazoa" id="G29485.1">
    <property type="protein sequence ID" value="G29485.1:cds"/>
    <property type="gene ID" value="G29485"/>
</dbReference>